<dbReference type="EMBL" id="PQWY01000002">
    <property type="protein sequence ID" value="PPK33524.1"/>
    <property type="molecule type" value="Genomic_DNA"/>
</dbReference>
<name>A0A2S6F7V2_LEGPN</name>
<evidence type="ECO:0000313" key="1">
    <source>
        <dbReference type="EMBL" id="PPK33524.1"/>
    </source>
</evidence>
<proteinExistence type="predicted"/>
<protein>
    <submittedName>
        <fullName evidence="1">Uncharacterized protein</fullName>
    </submittedName>
</protein>
<accession>A0A2S6F7V2</accession>
<gene>
    <name evidence="1" type="ORF">C3928_01975</name>
</gene>
<dbReference type="RefSeq" id="WP_027227906.1">
    <property type="nucleotide sequence ID" value="NZ_CP017601.1"/>
</dbReference>
<organism evidence="1 2">
    <name type="scientific">Legionella pneumophila</name>
    <dbReference type="NCBI Taxonomy" id="446"/>
    <lineage>
        <taxon>Bacteria</taxon>
        <taxon>Pseudomonadati</taxon>
        <taxon>Pseudomonadota</taxon>
        <taxon>Gammaproteobacteria</taxon>
        <taxon>Legionellales</taxon>
        <taxon>Legionellaceae</taxon>
        <taxon>Legionella</taxon>
    </lineage>
</organism>
<sequence>MFGFFSDYKQYITLRNFAVVYNGLTGLAVLYSLWSNPEADPSEYVIDISIHALTAITLMCKQAPESVKAVAMALNTYRGFDALFKAITSLPSTIPGIANAVDVLNHRFNFKELEKLGNEEEVEPRSAVQHTM</sequence>
<evidence type="ECO:0000313" key="2">
    <source>
        <dbReference type="Proteomes" id="UP000239239"/>
    </source>
</evidence>
<dbReference type="Proteomes" id="UP000239239">
    <property type="component" value="Unassembled WGS sequence"/>
</dbReference>
<reference evidence="1 2" key="1">
    <citation type="submission" date="2018-02" db="EMBL/GenBank/DDBJ databases">
        <title>Draft genome sequences of four Legionella pneumophila clinical strains isolated in Ontario.</title>
        <authorList>
            <person name="Fortuna A."/>
            <person name="Ramnarine R."/>
            <person name="Li A."/>
            <person name="Frantz C."/>
            <person name="Mallo G."/>
        </authorList>
    </citation>
    <scope>NUCLEOTIDE SEQUENCE [LARGE SCALE GENOMIC DNA]</scope>
    <source>
        <strain evidence="1 2">LG61</strain>
    </source>
</reference>
<dbReference type="AlphaFoldDB" id="A0A2S6F7V2"/>
<comment type="caution">
    <text evidence="1">The sequence shown here is derived from an EMBL/GenBank/DDBJ whole genome shotgun (WGS) entry which is preliminary data.</text>
</comment>
<dbReference type="OrthoDB" id="5637538at2"/>